<dbReference type="FunFam" id="2.170.130.10:FF:000001">
    <property type="entry name" value="Catecholate siderophore TonB-dependent receptor"/>
    <property type="match status" value="1"/>
</dbReference>
<dbReference type="RefSeq" id="WP_126537099.1">
    <property type="nucleotide sequence ID" value="NZ_AP018560.1"/>
</dbReference>
<evidence type="ECO:0000313" key="20">
    <source>
        <dbReference type="EMBL" id="BBD79715.1"/>
    </source>
</evidence>
<keyword evidence="8" id="KW-0408">Iron</keyword>
<dbReference type="InterPro" id="IPR036942">
    <property type="entry name" value="Beta-barrel_TonB_sf"/>
</dbReference>
<sequence length="753" mass="81027">MTAYVIARPAAPKRLFASALGLALLPPAAPANDESATEPDPQQATRLEGLEVKATTLAPSSPKFTAPLLDTPRAVTVIPQEILRETAASSLLDALRSVPGITFGAGEGGNPNGDRPFIRGFDTESSLFVDGVRSSGSQQREVFDVEQIEVVKGPSSAYSGRGAVGGSINLVSKTPRDRDTLDADLGLGTSTYSRATADWNQTLPNDAAFRLNVLGHKNDVPDRGGPVQRRWGVAPSLTFGLHAATSLTLSYYHLQSNDLPDSGIPYGNPNNAPWREGKPIHVPHDTFYGLFSRDFQRRKDDIGDVQLKHDFGNGWQLRNLSVYARAADDYLWTQPDDSNGNFIVNGGIWRRANSRQSVTRNATNQTDLSGVFTTGPIEHSLAAGVELAHESTDRSNYNIGVPTTPGATYHTGNIANGACSPRYGIGAPSHYWCAPVIDPDPRDPWTGAIVGGVNPATIATQTRSAWVFDTLTFGPRWQANLGARFDHFATVSDALTSATGVKTHLRNDADFWNYQAGLVYKPVPAGSLYLSYGTSSNPPGVDAGDGADGIAVTNADLKPESSRNLETGLKWELRPGLMLSSAVFRTEKRNARVALGGRGSPQVNAGTQRVDGVELELSGQLTERWGVFGGYTYLKSKLVDPGPGDAASKGNAFPNTPRQSASVWTDYQLTARLRLGGGLYAMDRVYGNTANTKYVPGYLRVDAMAAYVVNADLTVQLNVQNLTNRYYFDKAYAAHYASVAPGRVAIVNFHFSF</sequence>
<dbReference type="GO" id="GO:0015344">
    <property type="term" value="F:siderophore uptake transmembrane transporter activity"/>
    <property type="evidence" value="ECO:0007669"/>
    <property type="project" value="TreeGrafter"/>
</dbReference>
<evidence type="ECO:0000256" key="3">
    <source>
        <dbReference type="ARBA" id="ARBA00022448"/>
    </source>
</evidence>
<evidence type="ECO:0000256" key="5">
    <source>
        <dbReference type="ARBA" id="ARBA00022496"/>
    </source>
</evidence>
<dbReference type="InterPro" id="IPR010917">
    <property type="entry name" value="TonB_rcpt_CS"/>
</dbReference>
<dbReference type="KEGG" id="rbd:ALSL_1052"/>
<dbReference type="InterPro" id="IPR039426">
    <property type="entry name" value="TonB-dep_rcpt-like"/>
</dbReference>
<evidence type="ECO:0000256" key="11">
    <source>
        <dbReference type="ARBA" id="ARBA00023136"/>
    </source>
</evidence>
<evidence type="ECO:0000259" key="19">
    <source>
        <dbReference type="Pfam" id="PF07715"/>
    </source>
</evidence>
<evidence type="ECO:0000256" key="13">
    <source>
        <dbReference type="ARBA" id="ARBA00023237"/>
    </source>
</evidence>
<accession>A0A2Z6E3R0</accession>
<name>A0A2Z6E3R0_9GAMM</name>
<dbReference type="Gene3D" id="2.170.130.10">
    <property type="entry name" value="TonB-dependent receptor, plug domain"/>
    <property type="match status" value="1"/>
</dbReference>
<comment type="subcellular location">
    <subcellularLocation>
        <location evidence="1 14">Cell outer membrane</location>
        <topology evidence="1 14">Multi-pass membrane protein</topology>
    </subcellularLocation>
</comment>
<proteinExistence type="inferred from homology"/>
<keyword evidence="5" id="KW-0410">Iron transport</keyword>
<feature type="chain" id="PRO_5016318522" evidence="17">
    <location>
        <begin position="32"/>
        <end position="753"/>
    </location>
</feature>
<evidence type="ECO:0000256" key="8">
    <source>
        <dbReference type="ARBA" id="ARBA00023004"/>
    </source>
</evidence>
<evidence type="ECO:0000256" key="15">
    <source>
        <dbReference type="PROSITE-ProRule" id="PRU10144"/>
    </source>
</evidence>
<dbReference type="Pfam" id="PF07715">
    <property type="entry name" value="Plug"/>
    <property type="match status" value="1"/>
</dbReference>
<dbReference type="SUPFAM" id="SSF56935">
    <property type="entry name" value="Porins"/>
    <property type="match status" value="1"/>
</dbReference>
<comment type="similarity">
    <text evidence="2 14 16">Belongs to the TonB-dependent receptor family.</text>
</comment>
<evidence type="ECO:0000256" key="2">
    <source>
        <dbReference type="ARBA" id="ARBA00009810"/>
    </source>
</evidence>
<keyword evidence="7 17" id="KW-0732">Signal</keyword>
<evidence type="ECO:0000256" key="1">
    <source>
        <dbReference type="ARBA" id="ARBA00004571"/>
    </source>
</evidence>
<keyword evidence="4 14" id="KW-1134">Transmembrane beta strand</keyword>
<protein>
    <submittedName>
        <fullName evidence="20">Ferrichrome-iron receptor</fullName>
    </submittedName>
</protein>
<evidence type="ECO:0000256" key="14">
    <source>
        <dbReference type="PROSITE-ProRule" id="PRU01360"/>
    </source>
</evidence>
<dbReference type="PROSITE" id="PS52016">
    <property type="entry name" value="TONB_DEPENDENT_REC_3"/>
    <property type="match status" value="1"/>
</dbReference>
<dbReference type="Pfam" id="PF00593">
    <property type="entry name" value="TonB_dep_Rec_b-barrel"/>
    <property type="match status" value="1"/>
</dbReference>
<feature type="short sequence motif" description="TonB C-terminal box" evidence="15">
    <location>
        <begin position="736"/>
        <end position="753"/>
    </location>
</feature>
<dbReference type="OrthoDB" id="9790771at2"/>
<keyword evidence="11 14" id="KW-0472">Membrane</keyword>
<feature type="signal peptide" evidence="17">
    <location>
        <begin position="1"/>
        <end position="31"/>
    </location>
</feature>
<dbReference type="PROSITE" id="PS01156">
    <property type="entry name" value="TONB_DEPENDENT_REC_2"/>
    <property type="match status" value="1"/>
</dbReference>
<dbReference type="InterPro" id="IPR012910">
    <property type="entry name" value="Plug_dom"/>
</dbReference>
<reference evidence="21" key="1">
    <citation type="submission" date="2018-04" db="EMBL/GenBank/DDBJ databases">
        <authorList>
            <person name="Watanabe M."/>
            <person name="Kojima H."/>
        </authorList>
    </citation>
    <scope>NUCLEOTIDE SEQUENCE [LARGE SCALE GENOMIC DNA]</scope>
    <source>
        <strain evidence="21">Dysh456</strain>
    </source>
</reference>
<dbReference type="GO" id="GO:0009279">
    <property type="term" value="C:cell outer membrane"/>
    <property type="evidence" value="ECO:0007669"/>
    <property type="project" value="UniProtKB-SubCell"/>
</dbReference>
<dbReference type="InterPro" id="IPR000531">
    <property type="entry name" value="Beta-barrel_TonB"/>
</dbReference>
<feature type="domain" description="TonB-dependent receptor plug" evidence="19">
    <location>
        <begin position="68"/>
        <end position="166"/>
    </location>
</feature>
<evidence type="ECO:0000256" key="9">
    <source>
        <dbReference type="ARBA" id="ARBA00023065"/>
    </source>
</evidence>
<evidence type="ECO:0000313" key="21">
    <source>
        <dbReference type="Proteomes" id="UP000270530"/>
    </source>
</evidence>
<evidence type="ECO:0000256" key="4">
    <source>
        <dbReference type="ARBA" id="ARBA00022452"/>
    </source>
</evidence>
<keyword evidence="6 14" id="KW-0812">Transmembrane</keyword>
<evidence type="ECO:0000256" key="17">
    <source>
        <dbReference type="SAM" id="SignalP"/>
    </source>
</evidence>
<keyword evidence="21" id="KW-1185">Reference proteome</keyword>
<dbReference type="InterPro" id="IPR037066">
    <property type="entry name" value="Plug_dom_sf"/>
</dbReference>
<dbReference type="GO" id="GO:0015891">
    <property type="term" value="P:siderophore transport"/>
    <property type="evidence" value="ECO:0007669"/>
    <property type="project" value="UniProtKB-ARBA"/>
</dbReference>
<evidence type="ECO:0000256" key="7">
    <source>
        <dbReference type="ARBA" id="ARBA00022729"/>
    </source>
</evidence>
<reference evidence="21" key="2">
    <citation type="submission" date="2018-06" db="EMBL/GenBank/DDBJ databases">
        <title>Genome sequence of Rhodanobacteraceae bacterium strain Dysh456.</title>
        <authorList>
            <person name="Fukui M."/>
        </authorList>
    </citation>
    <scope>NUCLEOTIDE SEQUENCE [LARGE SCALE GENOMIC DNA]</scope>
    <source>
        <strain evidence="21">Dysh456</strain>
    </source>
</reference>
<evidence type="ECO:0000256" key="12">
    <source>
        <dbReference type="ARBA" id="ARBA00023170"/>
    </source>
</evidence>
<keyword evidence="10 16" id="KW-0798">TonB box</keyword>
<keyword evidence="13 14" id="KW-0998">Cell outer membrane</keyword>
<organism evidence="20 21">
    <name type="scientific">Aerosticca soli</name>
    <dbReference type="NCBI Taxonomy" id="2010829"/>
    <lineage>
        <taxon>Bacteria</taxon>
        <taxon>Pseudomonadati</taxon>
        <taxon>Pseudomonadota</taxon>
        <taxon>Gammaproteobacteria</taxon>
        <taxon>Lysobacterales</taxon>
        <taxon>Rhodanobacteraceae</taxon>
        <taxon>Aerosticca</taxon>
    </lineage>
</organism>
<keyword evidence="3 14" id="KW-0813">Transport</keyword>
<keyword evidence="12 20" id="KW-0675">Receptor</keyword>
<evidence type="ECO:0000256" key="16">
    <source>
        <dbReference type="RuleBase" id="RU003357"/>
    </source>
</evidence>
<dbReference type="Gene3D" id="2.40.170.20">
    <property type="entry name" value="TonB-dependent receptor, beta-barrel domain"/>
    <property type="match status" value="1"/>
</dbReference>
<evidence type="ECO:0000259" key="18">
    <source>
        <dbReference type="Pfam" id="PF00593"/>
    </source>
</evidence>
<keyword evidence="9" id="KW-0406">Ion transport</keyword>
<dbReference type="PANTHER" id="PTHR32552">
    <property type="entry name" value="FERRICHROME IRON RECEPTOR-RELATED"/>
    <property type="match status" value="1"/>
</dbReference>
<dbReference type="AlphaFoldDB" id="A0A2Z6E3R0"/>
<gene>
    <name evidence="20" type="ORF">ALSL_1052</name>
</gene>
<evidence type="ECO:0000256" key="10">
    <source>
        <dbReference type="ARBA" id="ARBA00023077"/>
    </source>
</evidence>
<dbReference type="PANTHER" id="PTHR32552:SF89">
    <property type="entry name" value="CATECHOLATE SIDEROPHORE RECEPTOR FIU"/>
    <property type="match status" value="1"/>
</dbReference>
<dbReference type="EMBL" id="AP018560">
    <property type="protein sequence ID" value="BBD79715.1"/>
    <property type="molecule type" value="Genomic_DNA"/>
</dbReference>
<dbReference type="CDD" id="cd01347">
    <property type="entry name" value="ligand_gated_channel"/>
    <property type="match status" value="1"/>
</dbReference>
<evidence type="ECO:0000256" key="6">
    <source>
        <dbReference type="ARBA" id="ARBA00022692"/>
    </source>
</evidence>
<feature type="domain" description="TonB-dependent receptor-like beta-barrel" evidence="18">
    <location>
        <begin position="256"/>
        <end position="722"/>
    </location>
</feature>
<dbReference type="Proteomes" id="UP000270530">
    <property type="component" value="Chromosome"/>
</dbReference>